<name>A0A0F9FTT1_9ZZZZ</name>
<dbReference type="Gene3D" id="3.30.1050.10">
    <property type="entry name" value="SCP2 sterol-binding domain"/>
    <property type="match status" value="1"/>
</dbReference>
<evidence type="ECO:0000259" key="1">
    <source>
        <dbReference type="Pfam" id="PF02036"/>
    </source>
</evidence>
<reference evidence="2" key="1">
    <citation type="journal article" date="2015" name="Nature">
        <title>Complex archaea that bridge the gap between prokaryotes and eukaryotes.</title>
        <authorList>
            <person name="Spang A."/>
            <person name="Saw J.H."/>
            <person name="Jorgensen S.L."/>
            <person name="Zaremba-Niedzwiedzka K."/>
            <person name="Martijn J."/>
            <person name="Lind A.E."/>
            <person name="van Eijk R."/>
            <person name="Schleper C."/>
            <person name="Guy L."/>
            <person name="Ettema T.J."/>
        </authorList>
    </citation>
    <scope>NUCLEOTIDE SEQUENCE</scope>
</reference>
<accession>A0A0F9FTT1</accession>
<dbReference type="PANTHER" id="PTHR10094">
    <property type="entry name" value="STEROL CARRIER PROTEIN 2 SCP-2 FAMILY PROTEIN"/>
    <property type="match status" value="1"/>
</dbReference>
<dbReference type="PANTHER" id="PTHR10094:SF25">
    <property type="entry name" value="SCP2 STEROL-BINDING DOMAIN-CONTAINING PROTEIN 1"/>
    <property type="match status" value="1"/>
</dbReference>
<dbReference type="SUPFAM" id="SSF55718">
    <property type="entry name" value="SCP-like"/>
    <property type="match status" value="1"/>
</dbReference>
<sequence length="96" mass="9879">MSDIVNEAVTVLNEKLAGADFDGTAKFDIEGEGTVMIDESGARAADETADVTLSADAETFQSILSGDTNPTSAFMSGKLKIDGDMGMAMKLAAVLA</sequence>
<comment type="caution">
    <text evidence="2">The sequence shown here is derived from an EMBL/GenBank/DDBJ whole genome shotgun (WGS) entry which is preliminary data.</text>
</comment>
<organism evidence="2">
    <name type="scientific">marine sediment metagenome</name>
    <dbReference type="NCBI Taxonomy" id="412755"/>
    <lineage>
        <taxon>unclassified sequences</taxon>
        <taxon>metagenomes</taxon>
        <taxon>ecological metagenomes</taxon>
    </lineage>
</organism>
<dbReference type="InterPro" id="IPR003033">
    <property type="entry name" value="SCP2_sterol-bd_dom"/>
</dbReference>
<dbReference type="InterPro" id="IPR036527">
    <property type="entry name" value="SCP2_sterol-bd_dom_sf"/>
</dbReference>
<dbReference type="Pfam" id="PF02036">
    <property type="entry name" value="SCP2"/>
    <property type="match status" value="1"/>
</dbReference>
<gene>
    <name evidence="2" type="ORF">LCGC14_1910490</name>
</gene>
<proteinExistence type="predicted"/>
<feature type="domain" description="SCP2" evidence="1">
    <location>
        <begin position="21"/>
        <end position="95"/>
    </location>
</feature>
<dbReference type="GO" id="GO:0005829">
    <property type="term" value="C:cytosol"/>
    <property type="evidence" value="ECO:0007669"/>
    <property type="project" value="TreeGrafter"/>
</dbReference>
<dbReference type="AlphaFoldDB" id="A0A0F9FTT1"/>
<protein>
    <recommendedName>
        <fullName evidence="1">SCP2 domain-containing protein</fullName>
    </recommendedName>
</protein>
<dbReference type="EMBL" id="LAZR01020168">
    <property type="protein sequence ID" value="KKL89859.1"/>
    <property type="molecule type" value="Genomic_DNA"/>
</dbReference>
<evidence type="ECO:0000313" key="2">
    <source>
        <dbReference type="EMBL" id="KKL89859.1"/>
    </source>
</evidence>